<gene>
    <name evidence="3" type="ORF">V22_14530</name>
</gene>
<proteinExistence type="predicted"/>
<evidence type="ECO:0000313" key="3">
    <source>
        <dbReference type="EMBL" id="QDT64222.1"/>
    </source>
</evidence>
<feature type="coiled-coil region" evidence="1">
    <location>
        <begin position="44"/>
        <end position="71"/>
    </location>
</feature>
<protein>
    <submittedName>
        <fullName evidence="3">Uncharacterized protein</fullName>
    </submittedName>
</protein>
<keyword evidence="2" id="KW-1133">Transmembrane helix</keyword>
<sequence length="294" mass="32876">MHIVGKIFLWMTLLCGVAAVLLTVKLINVRNSWMKQADIVIPATQELEKQLEQQEETLEKVRGELTLLQLNWDQPINAPNTSTDINGKVTAGIGTSAGFGIQREANAPAPVYDAFAVIDDVSTYIGKFRLEGARPEQALLAPTFQTSPQEAVLWPQGTWRFWQVIPLDGPARVAKLRNDIAQQNELLRKQRRLEDDATKNVLQAQEHLKALDKVLFGDFDAERLANAPENADGLLATIQDEERERDSQSSQLATTRKEVFLANEKLMDLVNTNKTLVAERSGEDPDKRLAEIPE</sequence>
<dbReference type="KEGG" id="chya:V22_14530"/>
<name>A0A517T774_9PLAN</name>
<evidence type="ECO:0000256" key="1">
    <source>
        <dbReference type="SAM" id="Coils"/>
    </source>
</evidence>
<reference evidence="3 4" key="1">
    <citation type="submission" date="2019-02" db="EMBL/GenBank/DDBJ databases">
        <title>Deep-cultivation of Planctomycetes and their phenomic and genomic characterization uncovers novel biology.</title>
        <authorList>
            <person name="Wiegand S."/>
            <person name="Jogler M."/>
            <person name="Boedeker C."/>
            <person name="Pinto D."/>
            <person name="Vollmers J."/>
            <person name="Rivas-Marin E."/>
            <person name="Kohn T."/>
            <person name="Peeters S.H."/>
            <person name="Heuer A."/>
            <person name="Rast P."/>
            <person name="Oberbeckmann S."/>
            <person name="Bunk B."/>
            <person name="Jeske O."/>
            <person name="Meyerdierks A."/>
            <person name="Storesund J.E."/>
            <person name="Kallscheuer N."/>
            <person name="Luecker S."/>
            <person name="Lage O.M."/>
            <person name="Pohl T."/>
            <person name="Merkel B.J."/>
            <person name="Hornburger P."/>
            <person name="Mueller R.-W."/>
            <person name="Bruemmer F."/>
            <person name="Labrenz M."/>
            <person name="Spormann A.M."/>
            <person name="Op den Camp H."/>
            <person name="Overmann J."/>
            <person name="Amann R."/>
            <person name="Jetten M.S.M."/>
            <person name="Mascher T."/>
            <person name="Medema M.H."/>
            <person name="Devos D.P."/>
            <person name="Kaster A.-K."/>
            <person name="Ovreas L."/>
            <person name="Rohde M."/>
            <person name="Galperin M.Y."/>
            <person name="Jogler C."/>
        </authorList>
    </citation>
    <scope>NUCLEOTIDE SEQUENCE [LARGE SCALE GENOMIC DNA]</scope>
    <source>
        <strain evidence="3 4">V22</strain>
    </source>
</reference>
<evidence type="ECO:0000256" key="2">
    <source>
        <dbReference type="SAM" id="Phobius"/>
    </source>
</evidence>
<dbReference type="Proteomes" id="UP000319976">
    <property type="component" value="Chromosome"/>
</dbReference>
<accession>A0A517T774</accession>
<dbReference type="OrthoDB" id="210628at2"/>
<organism evidence="3 4">
    <name type="scientific">Calycomorphotria hydatis</name>
    <dbReference type="NCBI Taxonomy" id="2528027"/>
    <lineage>
        <taxon>Bacteria</taxon>
        <taxon>Pseudomonadati</taxon>
        <taxon>Planctomycetota</taxon>
        <taxon>Planctomycetia</taxon>
        <taxon>Planctomycetales</taxon>
        <taxon>Planctomycetaceae</taxon>
        <taxon>Calycomorphotria</taxon>
    </lineage>
</organism>
<dbReference type="RefSeq" id="WP_145261204.1">
    <property type="nucleotide sequence ID" value="NZ_CP036316.1"/>
</dbReference>
<keyword evidence="2" id="KW-0472">Membrane</keyword>
<keyword evidence="2" id="KW-0812">Transmembrane</keyword>
<keyword evidence="1" id="KW-0175">Coiled coil</keyword>
<dbReference type="AlphaFoldDB" id="A0A517T774"/>
<feature type="transmembrane region" description="Helical" evidence="2">
    <location>
        <begin position="7"/>
        <end position="27"/>
    </location>
</feature>
<dbReference type="EMBL" id="CP036316">
    <property type="protein sequence ID" value="QDT64222.1"/>
    <property type="molecule type" value="Genomic_DNA"/>
</dbReference>
<keyword evidence="4" id="KW-1185">Reference proteome</keyword>
<evidence type="ECO:0000313" key="4">
    <source>
        <dbReference type="Proteomes" id="UP000319976"/>
    </source>
</evidence>